<gene>
    <name evidence="1" type="ORF">AOR01nite_25470</name>
</gene>
<dbReference type="AlphaFoldDB" id="A0A4Y3TSS5"/>
<accession>A0A4Y3TSS5</accession>
<protein>
    <submittedName>
        <fullName evidence="1">Uncharacterized protein</fullName>
    </submittedName>
</protein>
<keyword evidence="2" id="KW-1185">Reference proteome</keyword>
<name>A0A4Y3TSS5_9PROT</name>
<sequence length="98" mass="10269">MATTAVTVTACPAKASETPSPVAMGVRRLAGRYSAVKSPKTPMVREKTAIHAGDVGSFLTIAPVSGVIGSRTVSFIRKSSDLLLLNRLDGTIGTIYDY</sequence>
<evidence type="ECO:0000313" key="2">
    <source>
        <dbReference type="Proteomes" id="UP000317617"/>
    </source>
</evidence>
<reference evidence="1 2" key="1">
    <citation type="submission" date="2019-06" db="EMBL/GenBank/DDBJ databases">
        <title>Whole genome shotgun sequence of Acetobacter orleanensis NBRC 13752.</title>
        <authorList>
            <person name="Hosoyama A."/>
            <person name="Uohara A."/>
            <person name="Ohji S."/>
            <person name="Ichikawa N."/>
        </authorList>
    </citation>
    <scope>NUCLEOTIDE SEQUENCE [LARGE SCALE GENOMIC DNA]</scope>
    <source>
        <strain evidence="1 2">NBRC 13752</strain>
    </source>
</reference>
<organism evidence="1 2">
    <name type="scientific">Acetobacter orleanensis</name>
    <dbReference type="NCBI Taxonomy" id="104099"/>
    <lineage>
        <taxon>Bacteria</taxon>
        <taxon>Pseudomonadati</taxon>
        <taxon>Pseudomonadota</taxon>
        <taxon>Alphaproteobacteria</taxon>
        <taxon>Acetobacterales</taxon>
        <taxon>Acetobacteraceae</taxon>
        <taxon>Acetobacter</taxon>
    </lineage>
</organism>
<dbReference type="Proteomes" id="UP000317617">
    <property type="component" value="Unassembled WGS sequence"/>
</dbReference>
<evidence type="ECO:0000313" key="1">
    <source>
        <dbReference type="EMBL" id="GEB84070.1"/>
    </source>
</evidence>
<proteinExistence type="predicted"/>
<comment type="caution">
    <text evidence="1">The sequence shown here is derived from an EMBL/GenBank/DDBJ whole genome shotgun (WGS) entry which is preliminary data.</text>
</comment>
<dbReference type="EMBL" id="BJMU01000029">
    <property type="protein sequence ID" value="GEB84070.1"/>
    <property type="molecule type" value="Genomic_DNA"/>
</dbReference>